<organism evidence="2 3">
    <name type="scientific">Methylobacterium pseudosasicola</name>
    <dbReference type="NCBI Taxonomy" id="582667"/>
    <lineage>
        <taxon>Bacteria</taxon>
        <taxon>Pseudomonadati</taxon>
        <taxon>Pseudomonadota</taxon>
        <taxon>Alphaproteobacteria</taxon>
        <taxon>Hyphomicrobiales</taxon>
        <taxon>Methylobacteriaceae</taxon>
        <taxon>Methylobacterium</taxon>
    </lineage>
</organism>
<dbReference type="STRING" id="582667.SAMN05192568_10185"/>
<keyword evidence="3" id="KW-1185">Reference proteome</keyword>
<reference evidence="3" key="1">
    <citation type="submission" date="2016-10" db="EMBL/GenBank/DDBJ databases">
        <authorList>
            <person name="Varghese N."/>
            <person name="Submissions S."/>
        </authorList>
    </citation>
    <scope>NUCLEOTIDE SEQUENCE [LARGE SCALE GENOMIC DNA]</scope>
    <source>
        <strain evidence="3">BL36</strain>
    </source>
</reference>
<feature type="compositionally biased region" description="Basic and acidic residues" evidence="1">
    <location>
        <begin position="15"/>
        <end position="26"/>
    </location>
</feature>
<protein>
    <submittedName>
        <fullName evidence="2">Uncharacterized protein</fullName>
    </submittedName>
</protein>
<dbReference type="Proteomes" id="UP000199048">
    <property type="component" value="Unassembled WGS sequence"/>
</dbReference>
<dbReference type="OrthoDB" id="8001445at2"/>
<accession>A0A1I4MS16</accession>
<evidence type="ECO:0000313" key="2">
    <source>
        <dbReference type="EMBL" id="SFM06084.1"/>
    </source>
</evidence>
<dbReference type="AlphaFoldDB" id="A0A1I4MS16"/>
<gene>
    <name evidence="2" type="ORF">SAMN05192568_10185</name>
</gene>
<proteinExistence type="predicted"/>
<dbReference type="EMBL" id="FOTK01000018">
    <property type="protein sequence ID" value="SFM06084.1"/>
    <property type="molecule type" value="Genomic_DNA"/>
</dbReference>
<dbReference type="RefSeq" id="WP_092042647.1">
    <property type="nucleotide sequence ID" value="NZ_FOTK01000018.1"/>
</dbReference>
<feature type="region of interest" description="Disordered" evidence="1">
    <location>
        <begin position="1"/>
        <end position="46"/>
    </location>
</feature>
<name>A0A1I4MS16_9HYPH</name>
<evidence type="ECO:0000313" key="3">
    <source>
        <dbReference type="Proteomes" id="UP000199048"/>
    </source>
</evidence>
<evidence type="ECO:0000256" key="1">
    <source>
        <dbReference type="SAM" id="MobiDB-lite"/>
    </source>
</evidence>
<sequence>MTKQNTAAAQPATDLRQRAARARDAAGRFISRTEPVEPPASRPEPDPVLALIEEHRAAYAEWDRLSDVWNEMLLSDPGYAEAMAASEEPGKREVAAYETLLMARPASLPGAAAWVAYLDEATCRTRIDAEPSDGERVLGTVAAVLKELASEEVPVPHPDAALFALGDQFMAAWAVEEEAPDGAGYWACNRLAQQIVQTPAVTAAGYGIKALLLARLDEDYSSPRKPAKAQGPLASHWNVLRQVQEGAALLAATPVMGIPISTAARPETGYPVTATPPLGPRLVDMLDLASATMDELRAIQDIAEHVGAAAYAYTWGPRCGTRGGRYGAVEPNDIGKLMHWLGDALTDVETAVDEEVARRAPANHADRETRLSMRAVTIIDDGDPETIRAFALELLDHAAAEFRGA</sequence>